<proteinExistence type="predicted"/>
<dbReference type="RefSeq" id="WP_254173484.1">
    <property type="nucleotide sequence ID" value="NZ_LR882967.1"/>
</dbReference>
<dbReference type="EMBL" id="LR882967">
    <property type="protein sequence ID" value="CAD5935693.1"/>
    <property type="molecule type" value="Genomic_DNA"/>
</dbReference>
<dbReference type="KEGG" id="ppsu:NO713_01583"/>
<dbReference type="AlphaFoldDB" id="A0A9W4CI33"/>
<keyword evidence="3" id="KW-1185">Reference proteome</keyword>
<organism evidence="2 3">
    <name type="scientific">Planktothrix pseudagardhii</name>
    <dbReference type="NCBI Taxonomy" id="132604"/>
    <lineage>
        <taxon>Bacteria</taxon>
        <taxon>Bacillati</taxon>
        <taxon>Cyanobacteriota</taxon>
        <taxon>Cyanophyceae</taxon>
        <taxon>Oscillatoriophycideae</taxon>
        <taxon>Oscillatoriales</taxon>
        <taxon>Microcoleaceae</taxon>
        <taxon>Planktothrix</taxon>
    </lineage>
</organism>
<keyword evidence="1" id="KW-0732">Signal</keyword>
<protein>
    <submittedName>
        <fullName evidence="2">Uncharacterized protein</fullName>
    </submittedName>
</protein>
<gene>
    <name evidence="2" type="ORF">NO713_01583</name>
</gene>
<accession>A0A9W4CI33</accession>
<reference evidence="2" key="1">
    <citation type="submission" date="2020-09" db="EMBL/GenBank/DDBJ databases">
        <authorList>
            <person name="Blom J."/>
        </authorList>
    </citation>
    <scope>NUCLEOTIDE SEQUENCE</scope>
    <source>
        <strain evidence="2">No.713</strain>
    </source>
</reference>
<dbReference type="Proteomes" id="UP001153719">
    <property type="component" value="Chromosome"/>
</dbReference>
<feature type="chain" id="PRO_5040859957" evidence="1">
    <location>
        <begin position="25"/>
        <end position="186"/>
    </location>
</feature>
<sequence length="186" mass="19941">MFNKTVAISLATALISFASSPVYADGLFSTTNLKIGNINLSLSNSGKVLTKTDADTGKWLGQQDFVEFYGMMWEPQNSVLFVAGKLEGSNQPVLVKIRSTGGSGQNMFALAPDGSSVSGYNYRLGSQLMRVKNMSYNGVLAIDNGSGVIYRINGVGGTGNNMFALVNNTACQTLPNYNYFVGCSYY</sequence>
<evidence type="ECO:0000256" key="1">
    <source>
        <dbReference type="SAM" id="SignalP"/>
    </source>
</evidence>
<name>A0A9W4CI33_9CYAN</name>
<feature type="signal peptide" evidence="1">
    <location>
        <begin position="1"/>
        <end position="24"/>
    </location>
</feature>
<evidence type="ECO:0000313" key="2">
    <source>
        <dbReference type="EMBL" id="CAD5935693.1"/>
    </source>
</evidence>
<evidence type="ECO:0000313" key="3">
    <source>
        <dbReference type="Proteomes" id="UP001153719"/>
    </source>
</evidence>